<name>A0A1J1IS75_9DIPT</name>
<feature type="coiled-coil region" evidence="5">
    <location>
        <begin position="195"/>
        <end position="229"/>
    </location>
</feature>
<organism evidence="6 7">
    <name type="scientific">Clunio marinus</name>
    <dbReference type="NCBI Taxonomy" id="568069"/>
    <lineage>
        <taxon>Eukaryota</taxon>
        <taxon>Metazoa</taxon>
        <taxon>Ecdysozoa</taxon>
        <taxon>Arthropoda</taxon>
        <taxon>Hexapoda</taxon>
        <taxon>Insecta</taxon>
        <taxon>Pterygota</taxon>
        <taxon>Neoptera</taxon>
        <taxon>Endopterygota</taxon>
        <taxon>Diptera</taxon>
        <taxon>Nematocera</taxon>
        <taxon>Chironomoidea</taxon>
        <taxon>Chironomidae</taxon>
        <taxon>Clunio</taxon>
    </lineage>
</organism>
<gene>
    <name evidence="6" type="ORF">CLUMA_CG016481</name>
</gene>
<dbReference type="PANTHER" id="PTHR21625:SF0">
    <property type="entry name" value="DYNEIN REGULATORY COMPLEX SUBUNIT 2"/>
    <property type="match status" value="1"/>
</dbReference>
<evidence type="ECO:0000256" key="4">
    <source>
        <dbReference type="ARBA" id="ARBA00023273"/>
    </source>
</evidence>
<feature type="coiled-coil region" evidence="5">
    <location>
        <begin position="55"/>
        <end position="107"/>
    </location>
</feature>
<evidence type="ECO:0000313" key="7">
    <source>
        <dbReference type="Proteomes" id="UP000183832"/>
    </source>
</evidence>
<dbReference type="OrthoDB" id="7760980at2759"/>
<evidence type="ECO:0000256" key="5">
    <source>
        <dbReference type="SAM" id="Coils"/>
    </source>
</evidence>
<reference evidence="6 7" key="1">
    <citation type="submission" date="2015-04" db="EMBL/GenBank/DDBJ databases">
        <authorList>
            <person name="Syromyatnikov M.Y."/>
            <person name="Popov V.N."/>
        </authorList>
    </citation>
    <scope>NUCLEOTIDE SEQUENCE [LARGE SCALE GENOMIC DNA]</scope>
</reference>
<keyword evidence="3" id="KW-0969">Cilium</keyword>
<accession>A0A1J1IS75</accession>
<dbReference type="InterPro" id="IPR039750">
    <property type="entry name" value="DRC1/DRC2"/>
</dbReference>
<dbReference type="EMBL" id="CVRI01000059">
    <property type="protein sequence ID" value="CRL03083.1"/>
    <property type="molecule type" value="Genomic_DNA"/>
</dbReference>
<proteinExistence type="predicted"/>
<dbReference type="GO" id="GO:0005858">
    <property type="term" value="C:axonemal dynein complex"/>
    <property type="evidence" value="ECO:0007669"/>
    <property type="project" value="InterPro"/>
</dbReference>
<keyword evidence="7" id="KW-1185">Reference proteome</keyword>
<evidence type="ECO:0000313" key="6">
    <source>
        <dbReference type="EMBL" id="CRL03083.1"/>
    </source>
</evidence>
<protein>
    <submittedName>
        <fullName evidence="6">CLUMA_CG016481, isoform A</fullName>
    </submittedName>
</protein>
<keyword evidence="5" id="KW-0175">Coiled coil</keyword>
<keyword evidence="2" id="KW-0282">Flagellum</keyword>
<dbReference type="GO" id="GO:0070286">
    <property type="term" value="P:axonemal dynein complex assembly"/>
    <property type="evidence" value="ECO:0007669"/>
    <property type="project" value="InterPro"/>
</dbReference>
<evidence type="ECO:0000256" key="1">
    <source>
        <dbReference type="ARBA" id="ARBA00004611"/>
    </source>
</evidence>
<dbReference type="AlphaFoldDB" id="A0A1J1IS75"/>
<evidence type="ECO:0000256" key="3">
    <source>
        <dbReference type="ARBA" id="ARBA00023069"/>
    </source>
</evidence>
<dbReference type="Proteomes" id="UP000183832">
    <property type="component" value="Unassembled WGS sequence"/>
</dbReference>
<evidence type="ECO:0000256" key="2">
    <source>
        <dbReference type="ARBA" id="ARBA00022846"/>
    </source>
</evidence>
<keyword evidence="4" id="KW-0966">Cell projection</keyword>
<sequence>MILKLETITKEREAKMECLWKEFQNVLSSYLKYTEEYRDEYIDLRNRDAEDTRSIQDHYNEVSKLTEKIAELKLQLTNVKDEQDFNINQLIKHRNDLKLKMDKIKEDMENRLIDDKEKLKFLALMGSKTYKKGKTIIQLMQLCENMEMDHQKAVDRMPKKKTFLNYSEEELKTPPSPLSEEHHMYDKLEKFWMRYNRTRIDCACLQEEKMSLQKQNKELKMKLKEYLVTVNMTNGQPAQKNERFANRPSSMKIEKIEHIAISSKNQLIKNSKKDKRPVTCIEGNLSIAVRQMKISNFVQRVETCYAVENKL</sequence>
<dbReference type="STRING" id="568069.A0A1J1IS75"/>
<dbReference type="PANTHER" id="PTHR21625">
    <property type="entry name" value="NYD-SP28 PROTEIN"/>
    <property type="match status" value="1"/>
</dbReference>
<dbReference type="GO" id="GO:0060285">
    <property type="term" value="P:cilium-dependent cell motility"/>
    <property type="evidence" value="ECO:0007669"/>
    <property type="project" value="TreeGrafter"/>
</dbReference>
<comment type="subcellular location">
    <subcellularLocation>
        <location evidence="1">Cytoplasm</location>
        <location evidence="1">Cytoskeleton</location>
        <location evidence="1">Flagellum axoneme</location>
    </subcellularLocation>
</comment>
<dbReference type="GO" id="GO:0003352">
    <property type="term" value="P:regulation of cilium movement"/>
    <property type="evidence" value="ECO:0007669"/>
    <property type="project" value="TreeGrafter"/>
</dbReference>